<dbReference type="GO" id="GO:0004851">
    <property type="term" value="F:uroporphyrin-III C-methyltransferase activity"/>
    <property type="evidence" value="ECO:0007669"/>
    <property type="project" value="UniProtKB-EC"/>
</dbReference>
<dbReference type="Proteomes" id="UP000718281">
    <property type="component" value="Unassembled WGS sequence"/>
</dbReference>
<dbReference type="Pfam" id="PF00590">
    <property type="entry name" value="TP_methylase"/>
    <property type="match status" value="1"/>
</dbReference>
<feature type="active site" description="Proton donor" evidence="12">
    <location>
        <position position="228"/>
    </location>
</feature>
<evidence type="ECO:0000313" key="15">
    <source>
        <dbReference type="Proteomes" id="UP000718281"/>
    </source>
</evidence>
<evidence type="ECO:0000256" key="3">
    <source>
        <dbReference type="ARBA" id="ARBA00022603"/>
    </source>
</evidence>
<dbReference type="Gene3D" id="3.40.1010.10">
    <property type="entry name" value="Cobalt-precorrin-4 Transmethylase, Domain 1"/>
    <property type="match status" value="1"/>
</dbReference>
<evidence type="ECO:0000256" key="2">
    <source>
        <dbReference type="ARBA" id="ARBA00022573"/>
    </source>
</evidence>
<keyword evidence="9" id="KW-0627">Porphyrin biosynthesis</keyword>
<dbReference type="SUPFAM" id="SSF53790">
    <property type="entry name" value="Tetrapyrrole methylase"/>
    <property type="match status" value="1"/>
</dbReference>
<evidence type="ECO:0000259" key="13">
    <source>
        <dbReference type="Pfam" id="PF00590"/>
    </source>
</evidence>
<keyword evidence="5" id="KW-0949">S-adenosyl-L-methionine</keyword>
<dbReference type="Gene3D" id="3.40.50.720">
    <property type="entry name" value="NAD(P)-binding Rossmann-like Domain"/>
    <property type="match status" value="1"/>
</dbReference>
<protein>
    <submittedName>
        <fullName evidence="14">Uroporphyrinogen-III C-methyltransferase</fullName>
        <ecNumber evidence="14">2.1.1.107</ecNumber>
    </submittedName>
</protein>
<organism evidence="14 15">
    <name type="scientific">Candidatus Phosphoribacter hodrii</name>
    <dbReference type="NCBI Taxonomy" id="2953743"/>
    <lineage>
        <taxon>Bacteria</taxon>
        <taxon>Bacillati</taxon>
        <taxon>Actinomycetota</taxon>
        <taxon>Actinomycetes</taxon>
        <taxon>Micrococcales</taxon>
        <taxon>Dermatophilaceae</taxon>
        <taxon>Candidatus Phosphoribacter</taxon>
    </lineage>
</organism>
<keyword evidence="6" id="KW-0560">Oxidoreductase</keyword>
<evidence type="ECO:0000256" key="8">
    <source>
        <dbReference type="ARBA" id="ARBA00023239"/>
    </source>
</evidence>
<keyword evidence="10" id="KW-0511">Multifunctional enzyme</keyword>
<dbReference type="SUPFAM" id="SSF51735">
    <property type="entry name" value="NAD(P)-binding Rossmann-fold domains"/>
    <property type="match status" value="1"/>
</dbReference>
<dbReference type="Pfam" id="PF13241">
    <property type="entry name" value="NAD_binding_7"/>
    <property type="match status" value="1"/>
</dbReference>
<dbReference type="InterPro" id="IPR000878">
    <property type="entry name" value="4pyrrol_Mease"/>
</dbReference>
<evidence type="ECO:0000256" key="12">
    <source>
        <dbReference type="PIRSR" id="PIRSR036426-1"/>
    </source>
</evidence>
<dbReference type="GO" id="GO:0051266">
    <property type="term" value="F:sirohydrochlorin ferrochelatase activity"/>
    <property type="evidence" value="ECO:0007669"/>
    <property type="project" value="InterPro"/>
</dbReference>
<keyword evidence="3 14" id="KW-0489">Methyltransferase</keyword>
<dbReference type="GO" id="GO:0051287">
    <property type="term" value="F:NAD binding"/>
    <property type="evidence" value="ECO:0007669"/>
    <property type="project" value="InterPro"/>
</dbReference>
<dbReference type="NCBIfam" id="TIGR01470">
    <property type="entry name" value="cysG_Nterm"/>
    <property type="match status" value="1"/>
</dbReference>
<dbReference type="GO" id="GO:0019354">
    <property type="term" value="P:siroheme biosynthetic process"/>
    <property type="evidence" value="ECO:0007669"/>
    <property type="project" value="InterPro"/>
</dbReference>
<dbReference type="EC" id="2.1.1.107" evidence="14"/>
<dbReference type="PIRSF" id="PIRSF036426">
    <property type="entry name" value="Sirohaem_synth"/>
    <property type="match status" value="1"/>
</dbReference>
<name>A0A934X4M8_9MICO</name>
<evidence type="ECO:0000256" key="10">
    <source>
        <dbReference type="ARBA" id="ARBA00023268"/>
    </source>
</evidence>
<dbReference type="Gene3D" id="3.30.950.10">
    <property type="entry name" value="Methyltransferase, Cobalt-precorrin-4 Transmethylase, Domain 2"/>
    <property type="match status" value="1"/>
</dbReference>
<comment type="catalytic activity">
    <reaction evidence="11">
        <text>precorrin-2 + NAD(+) = sirohydrochlorin + NADH + 2 H(+)</text>
        <dbReference type="Rhea" id="RHEA:15613"/>
        <dbReference type="ChEBI" id="CHEBI:15378"/>
        <dbReference type="ChEBI" id="CHEBI:57540"/>
        <dbReference type="ChEBI" id="CHEBI:57945"/>
        <dbReference type="ChEBI" id="CHEBI:58351"/>
        <dbReference type="ChEBI" id="CHEBI:58827"/>
        <dbReference type="EC" id="1.3.1.76"/>
    </reaction>
</comment>
<evidence type="ECO:0000256" key="11">
    <source>
        <dbReference type="ARBA" id="ARBA00047561"/>
    </source>
</evidence>
<dbReference type="InterPro" id="IPR036291">
    <property type="entry name" value="NAD(P)-bd_dom_sf"/>
</dbReference>
<dbReference type="InterPro" id="IPR035996">
    <property type="entry name" value="4pyrrol_Methylase_sf"/>
</dbReference>
<dbReference type="InterPro" id="IPR014776">
    <property type="entry name" value="4pyrrole_Mease_sub2"/>
</dbReference>
<dbReference type="InterPro" id="IPR006367">
    <property type="entry name" value="Sirohaem_synthase_N"/>
</dbReference>
<dbReference type="InterPro" id="IPR006366">
    <property type="entry name" value="CobA/CysG_C"/>
</dbReference>
<keyword evidence="4 14" id="KW-0808">Transferase</keyword>
<dbReference type="PANTHER" id="PTHR45790">
    <property type="entry name" value="SIROHEME SYNTHASE-RELATED"/>
    <property type="match status" value="1"/>
</dbReference>
<evidence type="ECO:0000256" key="1">
    <source>
        <dbReference type="ARBA" id="ARBA00005010"/>
    </source>
</evidence>
<dbReference type="InterPro" id="IPR050161">
    <property type="entry name" value="Siro_Cobalamin_biosynth"/>
</dbReference>
<dbReference type="EMBL" id="JADIXZ010000003">
    <property type="protein sequence ID" value="MBK6300218.1"/>
    <property type="molecule type" value="Genomic_DNA"/>
</dbReference>
<dbReference type="NCBIfam" id="TIGR01469">
    <property type="entry name" value="cobA_cysG_Cterm"/>
    <property type="match status" value="1"/>
</dbReference>
<keyword evidence="2" id="KW-0169">Cobalamin biosynthesis</keyword>
<gene>
    <name evidence="14" type="primary">cobA</name>
    <name evidence="14" type="ORF">IPF40_03910</name>
</gene>
<evidence type="ECO:0000256" key="6">
    <source>
        <dbReference type="ARBA" id="ARBA00023002"/>
    </source>
</evidence>
<evidence type="ECO:0000256" key="5">
    <source>
        <dbReference type="ARBA" id="ARBA00022691"/>
    </source>
</evidence>
<evidence type="ECO:0000256" key="7">
    <source>
        <dbReference type="ARBA" id="ARBA00023027"/>
    </source>
</evidence>
<evidence type="ECO:0000313" key="14">
    <source>
        <dbReference type="EMBL" id="MBK6300218.1"/>
    </source>
</evidence>
<comment type="caution">
    <text evidence="14">The sequence shown here is derived from an EMBL/GenBank/DDBJ whole genome shotgun (WGS) entry which is preliminary data.</text>
</comment>
<dbReference type="CDD" id="cd11642">
    <property type="entry name" value="SUMT"/>
    <property type="match status" value="1"/>
</dbReference>
<accession>A0A934X4M8</accession>
<dbReference type="NCBIfam" id="NF004790">
    <property type="entry name" value="PRK06136.1"/>
    <property type="match status" value="1"/>
</dbReference>
<dbReference type="FunFam" id="3.40.1010.10:FF:000001">
    <property type="entry name" value="Siroheme synthase"/>
    <property type="match status" value="1"/>
</dbReference>
<dbReference type="GO" id="GO:0009236">
    <property type="term" value="P:cobalamin biosynthetic process"/>
    <property type="evidence" value="ECO:0007669"/>
    <property type="project" value="UniProtKB-KW"/>
</dbReference>
<proteinExistence type="predicted"/>
<comment type="pathway">
    <text evidence="1">Porphyrin-containing compound metabolism; siroheme biosynthesis; sirohydrochlorin from precorrin-2: step 1/1.</text>
</comment>
<evidence type="ECO:0000256" key="9">
    <source>
        <dbReference type="ARBA" id="ARBA00023244"/>
    </source>
</evidence>
<dbReference type="GO" id="GO:0032259">
    <property type="term" value="P:methylation"/>
    <property type="evidence" value="ECO:0007669"/>
    <property type="project" value="UniProtKB-KW"/>
</dbReference>
<evidence type="ECO:0000256" key="4">
    <source>
        <dbReference type="ARBA" id="ARBA00022679"/>
    </source>
</evidence>
<dbReference type="GO" id="GO:0043115">
    <property type="term" value="F:precorrin-2 dehydrogenase activity"/>
    <property type="evidence" value="ECO:0007669"/>
    <property type="project" value="UniProtKB-EC"/>
</dbReference>
<sequence>MGYPLTLQLRDRRVLVVGGGRVAATRVCRLLADGAHVTVVAPEVGEVVAALVAEGRVTWLARGYQSTDLMQPQRAWLVHTATGDHTVDSEVADDCEGLGIWCVRADDGARSAAWSPAVANGSAGTPAEGLQIAVTGDRDPRRARAVRDAILAGLESGVLPVRRVRRVPGTMKPGRVYLVGGGPGDPGLLTVRGRALLAAADVVVADRLGPTDVLADLDPDVLVLDVGKRPGAHPVPQEEINALLVEHASAGRTVVRLKGGDPFVLGRGGEEALHCQAHGIPVEVVPGVTSAVSVPAAAGIPVTHRGITTSFVVSSAHDGGAVAAQAPLDATLVLLMGVSGIGETAARLMDAGRDPSTPVAFVERGWTPTQRTTVTTLEKAAWAVEHEQVKSPAVVVVGDVVRLRETLGDLR</sequence>
<feature type="active site" description="Proton acceptor" evidence="12">
    <location>
        <position position="206"/>
    </location>
</feature>
<dbReference type="PANTHER" id="PTHR45790:SF3">
    <property type="entry name" value="S-ADENOSYL-L-METHIONINE-DEPENDENT UROPORPHYRINOGEN III METHYLTRANSFERASE, CHLOROPLASTIC"/>
    <property type="match status" value="1"/>
</dbReference>
<keyword evidence="7" id="KW-0520">NAD</keyword>
<dbReference type="AlphaFoldDB" id="A0A934X4M8"/>
<dbReference type="InterPro" id="IPR014777">
    <property type="entry name" value="4pyrrole_Mease_sub1"/>
</dbReference>
<keyword evidence="8" id="KW-0456">Lyase</keyword>
<dbReference type="InterPro" id="IPR012409">
    <property type="entry name" value="Sirohaem_synth"/>
</dbReference>
<feature type="domain" description="Tetrapyrrole methylase" evidence="13">
    <location>
        <begin position="175"/>
        <end position="380"/>
    </location>
</feature>
<reference evidence="14 15" key="1">
    <citation type="submission" date="2020-10" db="EMBL/GenBank/DDBJ databases">
        <title>Connecting structure to function with the recovery of over 1000 high-quality activated sludge metagenome-assembled genomes encoding full-length rRNA genes using long-read sequencing.</title>
        <authorList>
            <person name="Singleton C.M."/>
            <person name="Petriglieri F."/>
            <person name="Kristensen J.M."/>
            <person name="Kirkegaard R.H."/>
            <person name="Michaelsen T.Y."/>
            <person name="Andersen M.H."/>
            <person name="Karst S.M."/>
            <person name="Dueholm M.S."/>
            <person name="Nielsen P.H."/>
            <person name="Albertsen M."/>
        </authorList>
    </citation>
    <scope>NUCLEOTIDE SEQUENCE [LARGE SCALE GENOMIC DNA]</scope>
    <source>
        <strain evidence="14">AalE_18-Q3-R2-46_BAT3C.188</strain>
    </source>
</reference>